<feature type="compositionally biased region" description="Basic residues" evidence="1">
    <location>
        <begin position="138"/>
        <end position="154"/>
    </location>
</feature>
<organism evidence="2 3">
    <name type="scientific">Chrysodeixis includens</name>
    <name type="common">Soybean looper</name>
    <name type="synonym">Pseudoplusia includens</name>
    <dbReference type="NCBI Taxonomy" id="689277"/>
    <lineage>
        <taxon>Eukaryota</taxon>
        <taxon>Metazoa</taxon>
        <taxon>Ecdysozoa</taxon>
        <taxon>Arthropoda</taxon>
        <taxon>Hexapoda</taxon>
        <taxon>Insecta</taxon>
        <taxon>Pterygota</taxon>
        <taxon>Neoptera</taxon>
        <taxon>Endopterygota</taxon>
        <taxon>Lepidoptera</taxon>
        <taxon>Glossata</taxon>
        <taxon>Ditrysia</taxon>
        <taxon>Noctuoidea</taxon>
        <taxon>Noctuidae</taxon>
        <taxon>Plusiinae</taxon>
        <taxon>Chrysodeixis</taxon>
    </lineage>
</organism>
<evidence type="ECO:0000313" key="2">
    <source>
        <dbReference type="EMBL" id="CAD0199968.1"/>
    </source>
</evidence>
<evidence type="ECO:0000256" key="1">
    <source>
        <dbReference type="SAM" id="MobiDB-lite"/>
    </source>
</evidence>
<sequence length="166" mass="18589">MSIETTGIHGKVPTLDLLAPSEPNRSEIRTKWRFNRAKHFHQLKSFGLKKALHRFKGMRVAQATRLLPLALANYSPPSQDNNRFVSLNNVDQRVNIVHSRHSNQRHTKPHHSSQGVQGGAGGRHGAAERERALPVRARAARRRAPARVGGRVRRLRDLQPHGTAAP</sequence>
<feature type="compositionally biased region" description="Basic residues" evidence="1">
    <location>
        <begin position="99"/>
        <end position="111"/>
    </location>
</feature>
<feature type="region of interest" description="Disordered" evidence="1">
    <location>
        <begin position="99"/>
        <end position="166"/>
    </location>
</feature>
<accession>A0A9N8KV11</accession>
<evidence type="ECO:0000313" key="3">
    <source>
        <dbReference type="Proteomes" id="UP001154114"/>
    </source>
</evidence>
<name>A0A9N8KV11_CHRIL</name>
<keyword evidence="3" id="KW-1185">Reference proteome</keyword>
<proteinExistence type="predicted"/>
<protein>
    <submittedName>
        <fullName evidence="2">Uncharacterized protein</fullName>
    </submittedName>
</protein>
<reference evidence="2" key="1">
    <citation type="submission" date="2021-12" db="EMBL/GenBank/DDBJ databases">
        <authorList>
            <person name="King R."/>
        </authorList>
    </citation>
    <scope>NUCLEOTIDE SEQUENCE</scope>
</reference>
<gene>
    <name evidence="2" type="ORF">CINC_LOCUS1657</name>
</gene>
<dbReference type="Proteomes" id="UP001154114">
    <property type="component" value="Chromosome 11"/>
</dbReference>
<dbReference type="AlphaFoldDB" id="A0A9N8KV11"/>
<dbReference type="EMBL" id="LR824014">
    <property type="protein sequence ID" value="CAD0199968.1"/>
    <property type="molecule type" value="Genomic_DNA"/>
</dbReference>